<dbReference type="AlphaFoldDB" id="A0A1Y1CGH6"/>
<dbReference type="InterPro" id="IPR014756">
    <property type="entry name" value="Ig_E-set"/>
</dbReference>
<dbReference type="InterPro" id="IPR031345">
    <property type="entry name" value="T9SS_Plug_N"/>
</dbReference>
<reference evidence="3" key="2">
    <citation type="journal article" date="2020" name="Antonie Van Leeuwenhoek">
        <title>Labilibaculum antarcticum sp. nov., a novel facultative anaerobic, psychrotorelant bacterium isolated from marine sediment of Antarctica.</title>
        <authorList>
            <person name="Watanabe M."/>
            <person name="Kojima H."/>
            <person name="Fukui M."/>
        </authorList>
    </citation>
    <scope>NUCLEOTIDE SEQUENCE [LARGE SCALE GENOMIC DNA]</scope>
    <source>
        <strain evidence="3">SPP2</strain>
    </source>
</reference>
<dbReference type="Pfam" id="PF17116">
    <property type="entry name" value="T9SS_plug_1st"/>
    <property type="match status" value="1"/>
</dbReference>
<proteinExistence type="predicted"/>
<sequence>MPKNFVISISIVFIIIPEILFAYNSDSKTVYFNEIKKKSIHTVQMHPADWELTEPIIELNGDNQLLFSFDDITENIQDYSYKIIHCTANWQNSYLSEFDFIDGFTENQIQDYEHSFTTNVGYVHYSLKIPNNEIQLKLSGNYILEIFEDFDPDKVVIRQRFMLLDSKVEVIGEVKHPIAIDLRETHQEVDFSILHPNFTIDNPHSDLQVVLTQNNRLDGSEKNLKPIFIRKDELVFDYETENVFPGGNEFRNFDLKSLRYQTRYIKEIYKEKEQTHILLTAGNNRHFKQYIYEQDLNGRFLIDVQERDEPSTEADYCYITFWLPFDNEIKHGNLYVYGDFCNWTCSDKNKMEYDFDTGSYRKTIFLKQGYYNYQFALLENGKKTPDLTYIEGSHWETENDYVIYVYYHDIALNYDMLIGYKTLNSTAKF</sequence>
<dbReference type="InterPro" id="IPR013783">
    <property type="entry name" value="Ig-like_fold"/>
</dbReference>
<dbReference type="Gene3D" id="2.60.40.10">
    <property type="entry name" value="Immunoglobulins"/>
    <property type="match status" value="1"/>
</dbReference>
<organism evidence="2 3">
    <name type="scientific">Labilibaculum antarcticum</name>
    <dbReference type="NCBI Taxonomy" id="1717717"/>
    <lineage>
        <taxon>Bacteria</taxon>
        <taxon>Pseudomonadati</taxon>
        <taxon>Bacteroidota</taxon>
        <taxon>Bacteroidia</taxon>
        <taxon>Marinilabiliales</taxon>
        <taxon>Marinifilaceae</taxon>
        <taxon>Labilibaculum</taxon>
    </lineage>
</organism>
<accession>A0A1Y1CGH6</accession>
<dbReference type="EMBL" id="AP018042">
    <property type="protein sequence ID" value="BAX79435.1"/>
    <property type="molecule type" value="Genomic_DNA"/>
</dbReference>
<dbReference type="OrthoDB" id="1522602at2"/>
<name>A0A1Y1CGH6_9BACT</name>
<evidence type="ECO:0000313" key="2">
    <source>
        <dbReference type="EMBL" id="BAX79435.1"/>
    </source>
</evidence>
<dbReference type="Proteomes" id="UP000218267">
    <property type="component" value="Chromosome"/>
</dbReference>
<evidence type="ECO:0000259" key="1">
    <source>
        <dbReference type="Pfam" id="PF17116"/>
    </source>
</evidence>
<gene>
    <name evidence="2" type="ORF">ALGA_1049</name>
</gene>
<keyword evidence="3" id="KW-1185">Reference proteome</keyword>
<feature type="domain" description="Type 9 secretion system plug protein N-terminal" evidence="1">
    <location>
        <begin position="40"/>
        <end position="164"/>
    </location>
</feature>
<dbReference type="KEGG" id="mbas:ALGA_1049"/>
<dbReference type="SUPFAM" id="SSF81296">
    <property type="entry name" value="E set domains"/>
    <property type="match status" value="1"/>
</dbReference>
<dbReference type="RefSeq" id="WP_096428338.1">
    <property type="nucleotide sequence ID" value="NZ_AP018042.1"/>
</dbReference>
<protein>
    <submittedName>
        <fullName evidence="2">DUF5103 domain-containing protein</fullName>
    </submittedName>
</protein>
<reference evidence="2 3" key="1">
    <citation type="journal article" date="2018" name="Mar. Genomics">
        <title>Complete genome sequence of Marinifilaceae bacterium strain SPP2, isolated from the Antarctic marine sediment.</title>
        <authorList>
            <person name="Watanabe M."/>
            <person name="Kojima H."/>
            <person name="Fukui M."/>
        </authorList>
    </citation>
    <scope>NUCLEOTIDE SEQUENCE [LARGE SCALE GENOMIC DNA]</scope>
    <source>
        <strain evidence="2 3">SPP2</strain>
    </source>
</reference>
<evidence type="ECO:0000313" key="3">
    <source>
        <dbReference type="Proteomes" id="UP000218267"/>
    </source>
</evidence>